<gene>
    <name evidence="1" type="ORF">EGH21_15155</name>
</gene>
<dbReference type="Proteomes" id="UP001430377">
    <property type="component" value="Unassembled WGS sequence"/>
</dbReference>
<comment type="caution">
    <text evidence="1">The sequence shown here is derived from an EMBL/GenBank/DDBJ whole genome shotgun (WGS) entry which is preliminary data.</text>
</comment>
<dbReference type="EMBL" id="RKLR01000006">
    <property type="protein sequence ID" value="MBX0324367.1"/>
    <property type="molecule type" value="Genomic_DNA"/>
</dbReference>
<keyword evidence="2" id="KW-1185">Reference proteome</keyword>
<dbReference type="AlphaFoldDB" id="A0AAW4PVV3"/>
<name>A0AAW4PVV3_9EURY</name>
<accession>A0AAW4PVV3</accession>
<organism evidence="1 2">
    <name type="scientific">Haloarcula rubra</name>
    <dbReference type="NCBI Taxonomy" id="2487747"/>
    <lineage>
        <taxon>Archaea</taxon>
        <taxon>Methanobacteriati</taxon>
        <taxon>Methanobacteriota</taxon>
        <taxon>Stenosarchaea group</taxon>
        <taxon>Halobacteria</taxon>
        <taxon>Halobacteriales</taxon>
        <taxon>Haloarculaceae</taxon>
        <taxon>Haloarcula</taxon>
    </lineage>
</organism>
<reference evidence="1 2" key="1">
    <citation type="submission" date="2021-06" db="EMBL/GenBank/DDBJ databases">
        <title>Halomicroarcula sp. a new haloarchaeum isolated from saline soil.</title>
        <authorList>
            <person name="Duran-Viseras A."/>
            <person name="Sanchez-Porro C."/>
            <person name="Ventosa A."/>
        </authorList>
    </citation>
    <scope>NUCLEOTIDE SEQUENCE [LARGE SCALE GENOMIC DNA]</scope>
    <source>
        <strain evidence="1 2">F13</strain>
    </source>
</reference>
<protein>
    <submittedName>
        <fullName evidence="1">Uncharacterized protein</fullName>
    </submittedName>
</protein>
<proteinExistence type="predicted"/>
<dbReference type="RefSeq" id="WP_220619322.1">
    <property type="nucleotide sequence ID" value="NZ_RKLR01000006.1"/>
</dbReference>
<evidence type="ECO:0000313" key="2">
    <source>
        <dbReference type="Proteomes" id="UP001430377"/>
    </source>
</evidence>
<evidence type="ECO:0000313" key="1">
    <source>
        <dbReference type="EMBL" id="MBX0324367.1"/>
    </source>
</evidence>
<sequence>MIGATLKFEFVTPTDEDRFIREYLVDAWDRFLESDFWTNGWFWRYSQFAEYESGPDGGLVRIVFDGDPDALVETESEYWADFDGLQSWDLQRYDELGYQSLLEQQQDTRGELGGRWEYRMKSLLSQFALEYHREFSTPLPVVGEKTQENPLQVGFWSAFHNLMVQCGYDWYDETELCQKAMENRLKWIANYRGTQAALKEYVHILSEWQAYEQELEEWFEENPTGEASEP</sequence>